<dbReference type="Proteomes" id="UP001266305">
    <property type="component" value="Unassembled WGS sequence"/>
</dbReference>
<accession>A0ABQ9V8N9</accession>
<protein>
    <submittedName>
        <fullName evidence="2">Uncharacterized protein</fullName>
    </submittedName>
</protein>
<feature type="compositionally biased region" description="Polar residues" evidence="1">
    <location>
        <begin position="8"/>
        <end position="22"/>
    </location>
</feature>
<evidence type="ECO:0000256" key="1">
    <source>
        <dbReference type="SAM" id="MobiDB-lite"/>
    </source>
</evidence>
<feature type="region of interest" description="Disordered" evidence="1">
    <location>
        <begin position="1"/>
        <end position="54"/>
    </location>
</feature>
<keyword evidence="3" id="KW-1185">Reference proteome</keyword>
<sequence>WPLFEAGHSTQNSETHQGTTVSAPGPSGTALEGPQCLRPVTGAGHRTTERGALG</sequence>
<dbReference type="EMBL" id="JASSZA010000007">
    <property type="protein sequence ID" value="KAK2105435.1"/>
    <property type="molecule type" value="Genomic_DNA"/>
</dbReference>
<comment type="caution">
    <text evidence="2">The sequence shown here is derived from an EMBL/GenBank/DDBJ whole genome shotgun (WGS) entry which is preliminary data.</text>
</comment>
<proteinExistence type="predicted"/>
<reference evidence="2 3" key="1">
    <citation type="submission" date="2023-05" db="EMBL/GenBank/DDBJ databases">
        <title>B98-5 Cell Line De Novo Hybrid Assembly: An Optical Mapping Approach.</title>
        <authorList>
            <person name="Kananen K."/>
            <person name="Auerbach J.A."/>
            <person name="Kautto E."/>
            <person name="Blachly J.S."/>
        </authorList>
    </citation>
    <scope>NUCLEOTIDE SEQUENCE [LARGE SCALE GENOMIC DNA]</scope>
    <source>
        <strain evidence="2">B95-8</strain>
        <tissue evidence="2">Cell line</tissue>
    </source>
</reference>
<evidence type="ECO:0000313" key="3">
    <source>
        <dbReference type="Proteomes" id="UP001266305"/>
    </source>
</evidence>
<name>A0ABQ9V8N9_SAGOE</name>
<feature type="non-terminal residue" evidence="2">
    <location>
        <position position="54"/>
    </location>
</feature>
<gene>
    <name evidence="2" type="ORF">P7K49_014949</name>
</gene>
<evidence type="ECO:0000313" key="2">
    <source>
        <dbReference type="EMBL" id="KAK2105435.1"/>
    </source>
</evidence>
<organism evidence="2 3">
    <name type="scientific">Saguinus oedipus</name>
    <name type="common">Cotton-top tamarin</name>
    <name type="synonym">Oedipomidas oedipus</name>
    <dbReference type="NCBI Taxonomy" id="9490"/>
    <lineage>
        <taxon>Eukaryota</taxon>
        <taxon>Metazoa</taxon>
        <taxon>Chordata</taxon>
        <taxon>Craniata</taxon>
        <taxon>Vertebrata</taxon>
        <taxon>Euteleostomi</taxon>
        <taxon>Mammalia</taxon>
        <taxon>Eutheria</taxon>
        <taxon>Euarchontoglires</taxon>
        <taxon>Primates</taxon>
        <taxon>Haplorrhini</taxon>
        <taxon>Platyrrhini</taxon>
        <taxon>Cebidae</taxon>
        <taxon>Callitrichinae</taxon>
        <taxon>Saguinus</taxon>
    </lineage>
</organism>
<feature type="non-terminal residue" evidence="2">
    <location>
        <position position="1"/>
    </location>
</feature>